<accession>A0A7G2CG48</accession>
<gene>
    <name evidence="2" type="ORF">ADEAN_000463000</name>
</gene>
<dbReference type="Proteomes" id="UP000515908">
    <property type="component" value="Chromosome 08"/>
</dbReference>
<feature type="region of interest" description="Disordered" evidence="1">
    <location>
        <begin position="135"/>
        <end position="156"/>
    </location>
</feature>
<protein>
    <submittedName>
        <fullName evidence="2">Uncharacterized protein</fullName>
    </submittedName>
</protein>
<feature type="compositionally biased region" description="Basic and acidic residues" evidence="1">
    <location>
        <begin position="56"/>
        <end position="69"/>
    </location>
</feature>
<evidence type="ECO:0000313" key="2">
    <source>
        <dbReference type="EMBL" id="CAD2217152.1"/>
    </source>
</evidence>
<proteinExistence type="predicted"/>
<feature type="compositionally biased region" description="Low complexity" evidence="1">
    <location>
        <begin position="40"/>
        <end position="50"/>
    </location>
</feature>
<dbReference type="AlphaFoldDB" id="A0A7G2CG48"/>
<organism evidence="2 3">
    <name type="scientific">Angomonas deanei</name>
    <dbReference type="NCBI Taxonomy" id="59799"/>
    <lineage>
        <taxon>Eukaryota</taxon>
        <taxon>Discoba</taxon>
        <taxon>Euglenozoa</taxon>
        <taxon>Kinetoplastea</taxon>
        <taxon>Metakinetoplastina</taxon>
        <taxon>Trypanosomatida</taxon>
        <taxon>Trypanosomatidae</taxon>
        <taxon>Strigomonadinae</taxon>
        <taxon>Angomonas</taxon>
    </lineage>
</organism>
<evidence type="ECO:0000313" key="3">
    <source>
        <dbReference type="Proteomes" id="UP000515908"/>
    </source>
</evidence>
<reference evidence="2 3" key="1">
    <citation type="submission" date="2020-08" db="EMBL/GenBank/DDBJ databases">
        <authorList>
            <person name="Newling K."/>
            <person name="Davey J."/>
            <person name="Forrester S."/>
        </authorList>
    </citation>
    <scope>NUCLEOTIDE SEQUENCE [LARGE SCALE GENOMIC DNA]</scope>
    <source>
        <strain evidence="3">Crithidia deanei Carvalho (ATCC PRA-265)</strain>
    </source>
</reference>
<evidence type="ECO:0000256" key="1">
    <source>
        <dbReference type="SAM" id="MobiDB-lite"/>
    </source>
</evidence>
<sequence length="156" mass="17632">MKRARLDSDDDDDEYDTAPLSHYPVNDNISKDVMLEMGLESSSSSTASEAPPQTEGDVKAEQPPQKEEEPNPFTSKVLPEDRDFPPVWRTFLSERVLEIYACPIQYITSRRPVDDKLLAQYHPFNEAKFNVEKKGNGLPVKPGGRWDGIVRGRPAK</sequence>
<feature type="region of interest" description="Disordered" evidence="1">
    <location>
        <begin position="1"/>
        <end position="81"/>
    </location>
</feature>
<name>A0A7G2CG48_9TRYP</name>
<keyword evidence="3" id="KW-1185">Reference proteome</keyword>
<dbReference type="EMBL" id="LR877152">
    <property type="protein sequence ID" value="CAD2217152.1"/>
    <property type="molecule type" value="Genomic_DNA"/>
</dbReference>
<dbReference type="VEuPathDB" id="TriTrypDB:ADEAN_000463000"/>